<dbReference type="InterPro" id="IPR005135">
    <property type="entry name" value="Endo/exonuclease/phosphatase"/>
</dbReference>
<dbReference type="Proteomes" id="UP001223978">
    <property type="component" value="Unassembled WGS sequence"/>
</dbReference>
<evidence type="ECO:0000313" key="4">
    <source>
        <dbReference type="Proteomes" id="UP001223978"/>
    </source>
</evidence>
<protein>
    <submittedName>
        <fullName evidence="3">Endonuclease/exonuclease/phosphatase family protein</fullName>
    </submittedName>
</protein>
<dbReference type="InterPro" id="IPR036691">
    <property type="entry name" value="Endo/exonu/phosph_ase_sf"/>
</dbReference>
<dbReference type="GO" id="GO:0004519">
    <property type="term" value="F:endonuclease activity"/>
    <property type="evidence" value="ECO:0007669"/>
    <property type="project" value="UniProtKB-KW"/>
</dbReference>
<sequence length="315" mass="34196">MAVALFAAVLLAPGGVASAADVPRLPKYVSVLSWNMCGAWDGCTAWEKPAEKVGLVVEAVEDDPSVAVVMLQEVCRGLHAEPLQERLGEGWQVQFRAAPVVPRYEKGNLVGPTDRADDLHKVNLCSADKRNVPPGGPPTDEAGVLVAMKKLPGSELHGENMSFVQDVRQGAACIKDTGNLLFACSSHFLNKVADPDEESRVRSGWNFRDQTFHLQAQGYRTVIGGDLNARPDTRPLQPLYEGNFEADVNLQRATHPEGKLDHVFFSDYGWDLVGASVDYPGTVEGLPGLFTLPRFGERLSDHSILKGVVEPVSGW</sequence>
<dbReference type="Gene3D" id="3.60.10.10">
    <property type="entry name" value="Endonuclease/exonuclease/phosphatase"/>
    <property type="match status" value="1"/>
</dbReference>
<keyword evidence="3" id="KW-0540">Nuclease</keyword>
<keyword evidence="4" id="KW-1185">Reference proteome</keyword>
<keyword evidence="3" id="KW-0378">Hydrolase</keyword>
<evidence type="ECO:0000256" key="1">
    <source>
        <dbReference type="SAM" id="SignalP"/>
    </source>
</evidence>
<feature type="domain" description="Endonuclease/exonuclease/phosphatase" evidence="2">
    <location>
        <begin position="32"/>
        <end position="302"/>
    </location>
</feature>
<keyword evidence="1" id="KW-0732">Signal</keyword>
<proteinExistence type="predicted"/>
<dbReference type="Pfam" id="PF03372">
    <property type="entry name" value="Exo_endo_phos"/>
    <property type="match status" value="1"/>
</dbReference>
<dbReference type="SUPFAM" id="SSF56219">
    <property type="entry name" value="DNase I-like"/>
    <property type="match status" value="1"/>
</dbReference>
<evidence type="ECO:0000259" key="2">
    <source>
        <dbReference type="Pfam" id="PF03372"/>
    </source>
</evidence>
<comment type="caution">
    <text evidence="3">The sequence shown here is derived from an EMBL/GenBank/DDBJ whole genome shotgun (WGS) entry which is preliminary data.</text>
</comment>
<dbReference type="RefSeq" id="WP_282541199.1">
    <property type="nucleotide sequence ID" value="NZ_JASCIQ010000004.1"/>
</dbReference>
<evidence type="ECO:0000313" key="3">
    <source>
        <dbReference type="EMBL" id="MDI3403249.1"/>
    </source>
</evidence>
<keyword evidence="3" id="KW-0255">Endonuclease</keyword>
<gene>
    <name evidence="3" type="ORF">QIS96_05350</name>
</gene>
<organism evidence="3 4">
    <name type="scientific">Streptomyces cavernicola</name>
    <dbReference type="NCBI Taxonomy" id="3043613"/>
    <lineage>
        <taxon>Bacteria</taxon>
        <taxon>Bacillati</taxon>
        <taxon>Actinomycetota</taxon>
        <taxon>Actinomycetes</taxon>
        <taxon>Kitasatosporales</taxon>
        <taxon>Streptomycetaceae</taxon>
        <taxon>Streptomyces</taxon>
    </lineage>
</organism>
<feature type="chain" id="PRO_5046548367" evidence="1">
    <location>
        <begin position="20"/>
        <end position="315"/>
    </location>
</feature>
<name>A0ABT6S571_9ACTN</name>
<reference evidence="3 4" key="1">
    <citation type="submission" date="2023-05" db="EMBL/GenBank/DDBJ databases">
        <title>Draft genome sequence of Streptomyces sp. B-S-A6 isolated from a cave soil in Thailand.</title>
        <authorList>
            <person name="Chamroensaksri N."/>
            <person name="Muangham S."/>
        </authorList>
    </citation>
    <scope>NUCLEOTIDE SEQUENCE [LARGE SCALE GENOMIC DNA]</scope>
    <source>
        <strain evidence="3 4">B-S-A6</strain>
    </source>
</reference>
<dbReference type="EMBL" id="JASCIQ010000004">
    <property type="protein sequence ID" value="MDI3403249.1"/>
    <property type="molecule type" value="Genomic_DNA"/>
</dbReference>
<feature type="signal peptide" evidence="1">
    <location>
        <begin position="1"/>
        <end position="19"/>
    </location>
</feature>
<accession>A0ABT6S571</accession>